<protein>
    <submittedName>
        <fullName evidence="1">Uncharacterized protein</fullName>
    </submittedName>
</protein>
<sequence length="75" mass="8284">MEVLEGRDATIFGDGFLSLVIQDRYALLTGQVVAKQEAHAVDCMDFFRIADIAGELMKGRESRQGRGLRPVTGTR</sequence>
<proteinExistence type="predicted"/>
<dbReference type="RefSeq" id="WP_093225337.1">
    <property type="nucleotide sequence ID" value="NZ_RRZK01000002.1"/>
</dbReference>
<reference evidence="1" key="1">
    <citation type="submission" date="2019-09" db="EMBL/GenBank/DDBJ databases">
        <title>Draft genome sequences of 48 bacterial type strains from the CCUG.</title>
        <authorList>
            <person name="Tunovic T."/>
            <person name="Pineiro-Iglesias B."/>
            <person name="Unosson C."/>
            <person name="Inganas E."/>
            <person name="Ohlen M."/>
            <person name="Cardew S."/>
            <person name="Jensie-Markopoulos S."/>
            <person name="Salva-Serra F."/>
            <person name="Jaen-Luchoro D."/>
            <person name="Karlsson R."/>
            <person name="Svensson-Stadler L."/>
            <person name="Chun J."/>
            <person name="Moore E."/>
        </authorList>
    </citation>
    <scope>NUCLEOTIDE SEQUENCE</scope>
    <source>
        <strain evidence="1">CCUG 49675</strain>
    </source>
</reference>
<evidence type="ECO:0000313" key="1">
    <source>
        <dbReference type="EMBL" id="KAB0499814.1"/>
    </source>
</evidence>
<accession>A0A643DI36</accession>
<organism evidence="1">
    <name type="scientific">Pseudomonas vancouverensis</name>
    <dbReference type="NCBI Taxonomy" id="95300"/>
    <lineage>
        <taxon>Bacteria</taxon>
        <taxon>Pseudomonadati</taxon>
        <taxon>Pseudomonadota</taxon>
        <taxon>Gammaproteobacteria</taxon>
        <taxon>Pseudomonadales</taxon>
        <taxon>Pseudomonadaceae</taxon>
        <taxon>Pseudomonas</taxon>
    </lineage>
</organism>
<comment type="caution">
    <text evidence="1">The sequence shown here is derived from an EMBL/GenBank/DDBJ whole genome shotgun (WGS) entry which is preliminary data.</text>
</comment>
<dbReference type="EMBL" id="VZPU01000001">
    <property type="protein sequence ID" value="KAB0499814.1"/>
    <property type="molecule type" value="Genomic_DNA"/>
</dbReference>
<name>A0A643DI36_PSEVA</name>
<gene>
    <name evidence="1" type="ORF">F7R09_01205</name>
</gene>
<dbReference type="AlphaFoldDB" id="A0A643DI36"/>